<evidence type="ECO:0000256" key="4">
    <source>
        <dbReference type="ARBA" id="ARBA00023015"/>
    </source>
</evidence>
<dbReference type="PROSITE" id="PS50114">
    <property type="entry name" value="GATA_ZN_FINGER_2"/>
    <property type="match status" value="1"/>
</dbReference>
<dbReference type="GO" id="GO:0043565">
    <property type="term" value="F:sequence-specific DNA binding"/>
    <property type="evidence" value="ECO:0007669"/>
    <property type="project" value="InterPro"/>
</dbReference>
<feature type="compositionally biased region" description="Basic residues" evidence="9">
    <location>
        <begin position="126"/>
        <end position="138"/>
    </location>
</feature>
<evidence type="ECO:0000256" key="3">
    <source>
        <dbReference type="ARBA" id="ARBA00022833"/>
    </source>
</evidence>
<keyword evidence="5" id="KW-0804">Transcription</keyword>
<feature type="domain" description="GATA-type" evidence="10">
    <location>
        <begin position="24"/>
        <end position="60"/>
    </location>
</feature>
<dbReference type="Proteomes" id="UP001438707">
    <property type="component" value="Unassembled WGS sequence"/>
</dbReference>
<dbReference type="SMART" id="SM00401">
    <property type="entry name" value="ZnF_GATA"/>
    <property type="match status" value="1"/>
</dbReference>
<proteinExistence type="inferred from homology"/>
<name>A0AAW1S7V7_9CHLO</name>
<feature type="compositionally biased region" description="Polar residues" evidence="9">
    <location>
        <begin position="112"/>
        <end position="124"/>
    </location>
</feature>
<organism evidence="11 12">
    <name type="scientific">Apatococcus lobatus</name>
    <dbReference type="NCBI Taxonomy" id="904363"/>
    <lineage>
        <taxon>Eukaryota</taxon>
        <taxon>Viridiplantae</taxon>
        <taxon>Chlorophyta</taxon>
        <taxon>core chlorophytes</taxon>
        <taxon>Trebouxiophyceae</taxon>
        <taxon>Chlorellales</taxon>
        <taxon>Chlorellaceae</taxon>
        <taxon>Apatococcus</taxon>
    </lineage>
</organism>
<evidence type="ECO:0000256" key="9">
    <source>
        <dbReference type="SAM" id="MobiDB-lite"/>
    </source>
</evidence>
<feature type="region of interest" description="Disordered" evidence="9">
    <location>
        <begin position="170"/>
        <end position="200"/>
    </location>
</feature>
<dbReference type="PANTHER" id="PTHR47172">
    <property type="entry name" value="OS01G0976800 PROTEIN"/>
    <property type="match status" value="1"/>
</dbReference>
<dbReference type="PANTHER" id="PTHR47172:SF24">
    <property type="entry name" value="GATA ZINC FINGER DOMAIN-CONTAINING PROTEIN 14-RELATED"/>
    <property type="match status" value="1"/>
</dbReference>
<keyword evidence="3" id="KW-0862">Zinc</keyword>
<sequence>MSQPDGLTADRPATPSTQPAASPSQGPKACIQCGQTKTPLWRSGPAGPKTLCNACGVHYQRTVRRSKSSTPRAGSKSQDPASDQQLNFEDDGARFASAKRSHENDDHMGPVSTVSEPESQSAAQHVSKRPRRQRRRRYPSSPPFDRAPERPFGSEGFNRLDTLVAAAGEETNWQLRPEDDHNSGQTTQRESAEEDGHEQQLHAQIDDLAGQLEAKDVAHQKEMTEKIAAISALNGVVKELLTASLKATEGIKADKGSQIEQLQLGLQKQINVSLALQDLYTRSHQHHHQLP</sequence>
<dbReference type="Pfam" id="PF00320">
    <property type="entry name" value="GATA"/>
    <property type="match status" value="1"/>
</dbReference>
<evidence type="ECO:0000313" key="12">
    <source>
        <dbReference type="Proteomes" id="UP001438707"/>
    </source>
</evidence>
<reference evidence="11 12" key="1">
    <citation type="journal article" date="2024" name="Nat. Commun.">
        <title>Phylogenomics reveals the evolutionary origins of lichenization in chlorophyte algae.</title>
        <authorList>
            <person name="Puginier C."/>
            <person name="Libourel C."/>
            <person name="Otte J."/>
            <person name="Skaloud P."/>
            <person name="Haon M."/>
            <person name="Grisel S."/>
            <person name="Petersen M."/>
            <person name="Berrin J.G."/>
            <person name="Delaux P.M."/>
            <person name="Dal Grande F."/>
            <person name="Keller J."/>
        </authorList>
    </citation>
    <scope>NUCLEOTIDE SEQUENCE [LARGE SCALE GENOMIC DNA]</scope>
    <source>
        <strain evidence="11 12">SAG 2145</strain>
    </source>
</reference>
<gene>
    <name evidence="11" type="ORF">WJX74_010505</name>
</gene>
<evidence type="ECO:0000256" key="1">
    <source>
        <dbReference type="ARBA" id="ARBA00022723"/>
    </source>
</evidence>
<keyword evidence="4" id="KW-0805">Transcription regulation</keyword>
<dbReference type="Gene3D" id="3.30.50.10">
    <property type="entry name" value="Erythroid Transcription Factor GATA-1, subunit A"/>
    <property type="match status" value="1"/>
</dbReference>
<keyword evidence="12" id="KW-1185">Reference proteome</keyword>
<dbReference type="GO" id="GO:0006355">
    <property type="term" value="P:regulation of DNA-templated transcription"/>
    <property type="evidence" value="ECO:0007669"/>
    <property type="project" value="InterPro"/>
</dbReference>
<dbReference type="SUPFAM" id="SSF57716">
    <property type="entry name" value="Glucocorticoid receptor-like (DNA-binding domain)"/>
    <property type="match status" value="1"/>
</dbReference>
<dbReference type="GO" id="GO:0008270">
    <property type="term" value="F:zinc ion binding"/>
    <property type="evidence" value="ECO:0007669"/>
    <property type="project" value="UniProtKB-KW"/>
</dbReference>
<dbReference type="EMBL" id="JALJOS010000003">
    <property type="protein sequence ID" value="KAK9841704.1"/>
    <property type="molecule type" value="Genomic_DNA"/>
</dbReference>
<evidence type="ECO:0000256" key="6">
    <source>
        <dbReference type="ARBA" id="ARBA00024019"/>
    </source>
</evidence>
<evidence type="ECO:0000256" key="5">
    <source>
        <dbReference type="ARBA" id="ARBA00023163"/>
    </source>
</evidence>
<keyword evidence="1" id="KW-0479">Metal-binding</keyword>
<evidence type="ECO:0000256" key="8">
    <source>
        <dbReference type="PROSITE-ProRule" id="PRU00094"/>
    </source>
</evidence>
<keyword evidence="2 8" id="KW-0863">Zinc-finger</keyword>
<dbReference type="InterPro" id="IPR013088">
    <property type="entry name" value="Znf_NHR/GATA"/>
</dbReference>
<feature type="region of interest" description="Disordered" evidence="9">
    <location>
        <begin position="62"/>
        <end position="157"/>
    </location>
</feature>
<comment type="caution">
    <text evidence="11">The sequence shown here is derived from an EMBL/GenBank/DDBJ whole genome shotgun (WGS) entry which is preliminary data.</text>
</comment>
<evidence type="ECO:0000313" key="11">
    <source>
        <dbReference type="EMBL" id="KAK9841704.1"/>
    </source>
</evidence>
<dbReference type="InterPro" id="IPR000679">
    <property type="entry name" value="Znf_GATA"/>
</dbReference>
<feature type="region of interest" description="Disordered" evidence="9">
    <location>
        <begin position="1"/>
        <end position="31"/>
    </location>
</feature>
<dbReference type="PROSITE" id="PS00344">
    <property type="entry name" value="GATA_ZN_FINGER_1"/>
    <property type="match status" value="1"/>
</dbReference>
<accession>A0AAW1S7V7</accession>
<dbReference type="AlphaFoldDB" id="A0AAW1S7V7"/>
<comment type="function">
    <text evidence="7">Transcriptional regulator that specifically binds 5'-GATA-3' or 5'-GAT-3' motifs within gene promoters.</text>
</comment>
<evidence type="ECO:0000256" key="2">
    <source>
        <dbReference type="ARBA" id="ARBA00022771"/>
    </source>
</evidence>
<protein>
    <recommendedName>
        <fullName evidence="10">GATA-type domain-containing protein</fullName>
    </recommendedName>
</protein>
<feature type="compositionally biased region" description="Polar residues" evidence="9">
    <location>
        <begin position="68"/>
        <end position="87"/>
    </location>
</feature>
<feature type="compositionally biased region" description="Low complexity" evidence="9">
    <location>
        <begin position="12"/>
        <end position="25"/>
    </location>
</feature>
<dbReference type="CDD" id="cd00202">
    <property type="entry name" value="ZnF_GATA"/>
    <property type="match status" value="1"/>
</dbReference>
<comment type="similarity">
    <text evidence="6">Belongs to the type IV zinc-finger family. Class B subfamily.</text>
</comment>
<evidence type="ECO:0000259" key="10">
    <source>
        <dbReference type="PROSITE" id="PS50114"/>
    </source>
</evidence>
<evidence type="ECO:0000256" key="7">
    <source>
        <dbReference type="ARBA" id="ARBA00037539"/>
    </source>
</evidence>